<evidence type="ECO:0000313" key="7">
    <source>
        <dbReference type="EMBL" id="KAF7683870.1"/>
    </source>
</evidence>
<organism evidence="7 8">
    <name type="scientific">Astathelohania contejeani</name>
    <dbReference type="NCBI Taxonomy" id="164912"/>
    <lineage>
        <taxon>Eukaryota</taxon>
        <taxon>Fungi</taxon>
        <taxon>Fungi incertae sedis</taxon>
        <taxon>Microsporidia</taxon>
        <taxon>Astathelohaniidae</taxon>
        <taxon>Astathelohania</taxon>
    </lineage>
</organism>
<keyword evidence="2" id="KW-0547">Nucleotide-binding</keyword>
<dbReference type="InterPro" id="IPR050339">
    <property type="entry name" value="CC_SR_Kinase"/>
</dbReference>
<evidence type="ECO:0000256" key="3">
    <source>
        <dbReference type="ARBA" id="ARBA00022777"/>
    </source>
</evidence>
<dbReference type="SMART" id="SM00220">
    <property type="entry name" value="S_TKc"/>
    <property type="match status" value="1"/>
</dbReference>
<keyword evidence="1" id="KW-0808">Transferase</keyword>
<dbReference type="Gene3D" id="3.30.200.20">
    <property type="entry name" value="Phosphorylase Kinase, domain 1"/>
    <property type="match status" value="1"/>
</dbReference>
<evidence type="ECO:0000256" key="4">
    <source>
        <dbReference type="ARBA" id="ARBA00022840"/>
    </source>
</evidence>
<accession>A0ABQ7I0C2</accession>
<comment type="similarity">
    <text evidence="5">Belongs to the protein kinase superfamily. Ser/Thr protein kinase family. GCN2 subfamily.</text>
</comment>
<dbReference type="PROSITE" id="PS50011">
    <property type="entry name" value="PROTEIN_KINASE_DOM"/>
    <property type="match status" value="1"/>
</dbReference>
<proteinExistence type="inferred from homology"/>
<dbReference type="GO" id="GO:0016301">
    <property type="term" value="F:kinase activity"/>
    <property type="evidence" value="ECO:0007669"/>
    <property type="project" value="UniProtKB-KW"/>
</dbReference>
<evidence type="ECO:0000256" key="5">
    <source>
        <dbReference type="ARBA" id="ARBA00037982"/>
    </source>
</evidence>
<evidence type="ECO:0000256" key="1">
    <source>
        <dbReference type="ARBA" id="ARBA00022679"/>
    </source>
</evidence>
<dbReference type="PROSITE" id="PS00108">
    <property type="entry name" value="PROTEIN_KINASE_ST"/>
    <property type="match status" value="1"/>
</dbReference>
<name>A0ABQ7I0C2_9MICR</name>
<gene>
    <name evidence="7" type="primary">Myt1</name>
    <name evidence="7" type="ORF">TCON_0924</name>
</gene>
<keyword evidence="4" id="KW-0067">ATP-binding</keyword>
<dbReference type="SUPFAM" id="SSF56112">
    <property type="entry name" value="Protein kinase-like (PK-like)"/>
    <property type="match status" value="1"/>
</dbReference>
<reference evidence="7 8" key="1">
    <citation type="submission" date="2019-01" db="EMBL/GenBank/DDBJ databases">
        <title>Genomes sequencing and comparative genomics of infectious freshwater microsporidia, Cucumispora dikerogammari and Thelohania contejeani.</title>
        <authorList>
            <person name="Cormier A."/>
            <person name="Giraud I."/>
            <person name="Wattier R."/>
            <person name="Teixeira M."/>
            <person name="Grandjean F."/>
            <person name="Rigaud T."/>
            <person name="Cordaux R."/>
        </authorList>
    </citation>
    <scope>NUCLEOTIDE SEQUENCE [LARGE SCALE GENOMIC DNA]</scope>
    <source>
        <strain evidence="7">T1</strain>
        <tissue evidence="7">Spores</tissue>
    </source>
</reference>
<dbReference type="Gene3D" id="1.10.510.10">
    <property type="entry name" value="Transferase(Phosphotransferase) domain 1"/>
    <property type="match status" value="1"/>
</dbReference>
<evidence type="ECO:0000259" key="6">
    <source>
        <dbReference type="PROSITE" id="PS50011"/>
    </source>
</evidence>
<sequence>MPDNDQLLYTIQSGMGIDMTPKTPKKKIPYKSMQVSSTPLKLMQVSDKSLQKKHSAASMAGAFLIGPKLECSLIGSMDYFEDNFTQMGTIGDGDYGEVIKVERQKNCSDEANKIGDEYTCIKRMKYKYTNETDRLAKLREVEILYLLSGINTVAINMAWEQCGILYIEMEYCNWGNLRDYMNMVYFYKKCKFTNRCIRKIIRDIALGLKELHSKKIVHCDLKPENIFIKGTEDIYNARWITSPDIIETEMNTIEDTNVVIKIGDFNISKFEGSSVNYNLYEGEKRYLAPEVLDGVISTKSDIFSLGLIYLEIVKEIILPNDGLLYQYLRSDIFDPFGLNNKFNYSSLIKKMLNSDYKERIGIDMVLSFLNTK</sequence>
<keyword evidence="3 7" id="KW-0418">Kinase</keyword>
<comment type="caution">
    <text evidence="7">The sequence shown here is derived from an EMBL/GenBank/DDBJ whole genome shotgun (WGS) entry which is preliminary data.</text>
</comment>
<dbReference type="EMBL" id="SBIQ01000044">
    <property type="protein sequence ID" value="KAF7683870.1"/>
    <property type="molecule type" value="Genomic_DNA"/>
</dbReference>
<evidence type="ECO:0000313" key="8">
    <source>
        <dbReference type="Proteomes" id="UP001516464"/>
    </source>
</evidence>
<evidence type="ECO:0000256" key="2">
    <source>
        <dbReference type="ARBA" id="ARBA00022741"/>
    </source>
</evidence>
<protein>
    <submittedName>
        <fullName evidence="7">Membrane-associated tyrosine- and threonine-specific cdc2-inhibitory kinase</fullName>
    </submittedName>
</protein>
<dbReference type="PANTHER" id="PTHR11042:SF190">
    <property type="entry name" value="MITOSIS INHIBITOR PROTEIN KINASE MIK1"/>
    <property type="match status" value="1"/>
</dbReference>
<keyword evidence="8" id="KW-1185">Reference proteome</keyword>
<dbReference type="Proteomes" id="UP001516464">
    <property type="component" value="Unassembled WGS sequence"/>
</dbReference>
<dbReference type="InterPro" id="IPR011009">
    <property type="entry name" value="Kinase-like_dom_sf"/>
</dbReference>
<dbReference type="InterPro" id="IPR008271">
    <property type="entry name" value="Ser/Thr_kinase_AS"/>
</dbReference>
<dbReference type="PANTHER" id="PTHR11042">
    <property type="entry name" value="EUKARYOTIC TRANSLATION INITIATION FACTOR 2-ALPHA KINASE EIF2-ALPHA KINASE -RELATED"/>
    <property type="match status" value="1"/>
</dbReference>
<dbReference type="InterPro" id="IPR000719">
    <property type="entry name" value="Prot_kinase_dom"/>
</dbReference>
<feature type="domain" description="Protein kinase" evidence="6">
    <location>
        <begin position="84"/>
        <end position="372"/>
    </location>
</feature>
<dbReference type="Pfam" id="PF00069">
    <property type="entry name" value="Pkinase"/>
    <property type="match status" value="1"/>
</dbReference>